<dbReference type="EMBL" id="AP018664">
    <property type="protein sequence ID" value="BBD96911.1"/>
    <property type="molecule type" value="Genomic_DNA"/>
</dbReference>
<dbReference type="KEGG" id="sami:SAMIE_1004120"/>
<dbReference type="Gene3D" id="3.40.50.1110">
    <property type="entry name" value="SGNH hydrolase"/>
    <property type="match status" value="1"/>
</dbReference>
<dbReference type="RefSeq" id="WP_066698060.1">
    <property type="nucleotide sequence ID" value="NZ_AP018664.1"/>
</dbReference>
<feature type="signal peptide" evidence="1">
    <location>
        <begin position="1"/>
        <end position="22"/>
    </location>
</feature>
<evidence type="ECO:0000313" key="3">
    <source>
        <dbReference type="EMBL" id="BBD96911.1"/>
    </source>
</evidence>
<reference evidence="3 4" key="1">
    <citation type="submission" date="2018-05" db="EMBL/GenBank/DDBJ databases">
        <title>Complete Genome Sequence of the Nonylphenol-Degrading Bacterium Sphingobium amiense DSM 16289T.</title>
        <authorList>
            <person name="Ootsuka M."/>
            <person name="Nishizawa T."/>
            <person name="Ohta H."/>
        </authorList>
    </citation>
    <scope>NUCLEOTIDE SEQUENCE [LARGE SCALE GENOMIC DNA]</scope>
    <source>
        <strain evidence="3 4">DSM 16289</strain>
    </source>
</reference>
<keyword evidence="1" id="KW-0732">Signal</keyword>
<dbReference type="InterPro" id="IPR053140">
    <property type="entry name" value="GDSL_Rv0518-like"/>
</dbReference>
<dbReference type="Proteomes" id="UP000279959">
    <property type="component" value="Chromosome"/>
</dbReference>
<feature type="chain" id="PRO_5019719559" evidence="1">
    <location>
        <begin position="23"/>
        <end position="410"/>
    </location>
</feature>
<proteinExistence type="predicted"/>
<sequence length="410" mass="43885">MMTRLAWLALPLAMLSPTIAQAKSCQPAWIAAWASAQYKPVGDAVLPPGTLADRTLRQIVRPSVSGDRLRVHFSNLAGAQPLTIAGASIARAPNPASARVDPASIIPLRFDGKADVIIPPGADYLSDPVAMPTHALENIAVSIRYRGEPEQTSHPGSRATSWHLPGDHLADAAMTGAESFDHWFHLSGLEVERCAPARVVVALGDSITDGRGATTNGNDRWTDRLAERLQADPKRRTVAIVNQGIGGNRLLNDGLGPSALARLDRDVLAQPGVTHIILLEGINDLGTLTREAPVSRDAHEAHVARIVGAYRQIVARAHAKGIKVIGATVMPFVGNDYYHANAQNEADRQAVNAWIRQPGNFDAVVDFDAVTRDPARPDRLRPAYDVGDALHPSPAGYKAMGDAIPLSLFD</sequence>
<keyword evidence="3" id="KW-0378">Hydrolase</keyword>
<name>A0A494VYG8_9SPHN</name>
<evidence type="ECO:0000313" key="4">
    <source>
        <dbReference type="Proteomes" id="UP000279959"/>
    </source>
</evidence>
<dbReference type="AlphaFoldDB" id="A0A494VYG8"/>
<feature type="domain" description="SGNH hydrolase-type esterase" evidence="2">
    <location>
        <begin position="202"/>
        <end position="399"/>
    </location>
</feature>
<evidence type="ECO:0000256" key="1">
    <source>
        <dbReference type="SAM" id="SignalP"/>
    </source>
</evidence>
<dbReference type="SUPFAM" id="SSF52266">
    <property type="entry name" value="SGNH hydrolase"/>
    <property type="match status" value="1"/>
</dbReference>
<accession>A0A494VYG8</accession>
<dbReference type="Pfam" id="PF13472">
    <property type="entry name" value="Lipase_GDSL_2"/>
    <property type="match status" value="1"/>
</dbReference>
<organism evidence="3 4">
    <name type="scientific">Sphingobium amiense</name>
    <dbReference type="NCBI Taxonomy" id="135719"/>
    <lineage>
        <taxon>Bacteria</taxon>
        <taxon>Pseudomonadati</taxon>
        <taxon>Pseudomonadota</taxon>
        <taxon>Alphaproteobacteria</taxon>
        <taxon>Sphingomonadales</taxon>
        <taxon>Sphingomonadaceae</taxon>
        <taxon>Sphingobium</taxon>
    </lineage>
</organism>
<gene>
    <name evidence="3" type="ORF">SAMIE_1004120</name>
</gene>
<dbReference type="InterPro" id="IPR036514">
    <property type="entry name" value="SGNH_hydro_sf"/>
</dbReference>
<evidence type="ECO:0000259" key="2">
    <source>
        <dbReference type="Pfam" id="PF13472"/>
    </source>
</evidence>
<dbReference type="InterPro" id="IPR013830">
    <property type="entry name" value="SGNH_hydro"/>
</dbReference>
<dbReference type="PANTHER" id="PTHR43784:SF2">
    <property type="entry name" value="GDSL-LIKE LIPASE_ACYLHYDROLASE, PUTATIVE (AFU_ORTHOLOGUE AFUA_2G00820)-RELATED"/>
    <property type="match status" value="1"/>
</dbReference>
<dbReference type="GO" id="GO:0016788">
    <property type="term" value="F:hydrolase activity, acting on ester bonds"/>
    <property type="evidence" value="ECO:0007669"/>
    <property type="project" value="UniProtKB-ARBA"/>
</dbReference>
<dbReference type="PANTHER" id="PTHR43784">
    <property type="entry name" value="GDSL-LIKE LIPASE/ACYLHYDROLASE, PUTATIVE (AFU_ORTHOLOGUE AFUA_2G00820)-RELATED"/>
    <property type="match status" value="1"/>
</dbReference>
<keyword evidence="4" id="KW-1185">Reference proteome</keyword>
<protein>
    <submittedName>
        <fullName evidence="3">SGNH/GDSL hydrolase family protein</fullName>
    </submittedName>
</protein>
<dbReference type="CDD" id="cd01830">
    <property type="entry name" value="XynE_like"/>
    <property type="match status" value="1"/>
</dbReference>